<dbReference type="InterPro" id="IPR001173">
    <property type="entry name" value="Glyco_trans_2-like"/>
</dbReference>
<feature type="domain" description="Glycosyltransferase 2-like" evidence="5">
    <location>
        <begin position="8"/>
        <end position="132"/>
    </location>
</feature>
<gene>
    <name evidence="6" type="ORF">QUW46_07960</name>
</gene>
<comment type="pathway">
    <text evidence="1">Cell wall biogenesis; cell wall polysaccharide biosynthesis.</text>
</comment>
<keyword evidence="7" id="KW-1185">Reference proteome</keyword>
<evidence type="ECO:0000256" key="1">
    <source>
        <dbReference type="ARBA" id="ARBA00004776"/>
    </source>
</evidence>
<reference evidence="6 7" key="3">
    <citation type="submission" date="2023-06" db="EMBL/GenBank/DDBJ databases">
        <authorList>
            <person name="Zeman M."/>
            <person name="Kubasova T."/>
            <person name="Jahodarova E."/>
            <person name="Nykrynova M."/>
            <person name="Rychlik I."/>
        </authorList>
    </citation>
    <scope>NUCLEOTIDE SEQUENCE [LARGE SCALE GENOMIC DNA]</scope>
    <source>
        <strain evidence="6 7">105_WCHN</strain>
    </source>
</reference>
<name>A0ABT7VP31_9LACO</name>
<protein>
    <submittedName>
        <fullName evidence="6">Glycosyltransferase family 2 protein</fullName>
    </submittedName>
</protein>
<evidence type="ECO:0000313" key="7">
    <source>
        <dbReference type="Proteomes" id="UP001529423"/>
    </source>
</evidence>
<evidence type="ECO:0000259" key="5">
    <source>
        <dbReference type="Pfam" id="PF00535"/>
    </source>
</evidence>
<dbReference type="EMBL" id="JAUDEO010000053">
    <property type="protein sequence ID" value="MDM8334501.1"/>
    <property type="molecule type" value="Genomic_DNA"/>
</dbReference>
<evidence type="ECO:0000256" key="4">
    <source>
        <dbReference type="ARBA" id="ARBA00022679"/>
    </source>
</evidence>
<dbReference type="Gene3D" id="3.90.550.10">
    <property type="entry name" value="Spore Coat Polysaccharide Biosynthesis Protein SpsA, Chain A"/>
    <property type="match status" value="1"/>
</dbReference>
<dbReference type="InterPro" id="IPR029044">
    <property type="entry name" value="Nucleotide-diphossugar_trans"/>
</dbReference>
<dbReference type="CDD" id="cd02526">
    <property type="entry name" value="GT2_RfbF_like"/>
    <property type="match status" value="1"/>
</dbReference>
<dbReference type="RefSeq" id="WP_289561067.1">
    <property type="nucleotide sequence ID" value="NZ_JAUDEO010000053.1"/>
</dbReference>
<dbReference type="Pfam" id="PF00535">
    <property type="entry name" value="Glycos_transf_2"/>
    <property type="match status" value="1"/>
</dbReference>
<accession>A0ABT7VP31</accession>
<comment type="caution">
    <text evidence="6">The sequence shown here is derived from an EMBL/GenBank/DDBJ whole genome shotgun (WGS) entry which is preliminary data.</text>
</comment>
<organism evidence="6 7">
    <name type="scientific">Limosilactobacillus panis</name>
    <dbReference type="NCBI Taxonomy" id="47493"/>
    <lineage>
        <taxon>Bacteria</taxon>
        <taxon>Bacillati</taxon>
        <taxon>Bacillota</taxon>
        <taxon>Bacilli</taxon>
        <taxon>Lactobacillales</taxon>
        <taxon>Lactobacillaceae</taxon>
        <taxon>Limosilactobacillus</taxon>
    </lineage>
</organism>
<dbReference type="PANTHER" id="PTHR43179:SF12">
    <property type="entry name" value="GALACTOFURANOSYLTRANSFERASE GLFT2"/>
    <property type="match status" value="1"/>
</dbReference>
<evidence type="ECO:0000313" key="6">
    <source>
        <dbReference type="EMBL" id="MDM8334501.1"/>
    </source>
</evidence>
<evidence type="ECO:0000256" key="3">
    <source>
        <dbReference type="ARBA" id="ARBA00022676"/>
    </source>
</evidence>
<reference evidence="6 7" key="2">
    <citation type="submission" date="2023-06" db="EMBL/GenBank/DDBJ databases">
        <title>Identification and characterization of horizontal gene transfer across gut microbiota members of farm animals based on homology search.</title>
        <authorList>
            <person name="Schwarzerova J."/>
            <person name="Nykrynova M."/>
            <person name="Jureckova K."/>
            <person name="Cejkova D."/>
            <person name="Rychlik I."/>
        </authorList>
    </citation>
    <scope>NUCLEOTIDE SEQUENCE [LARGE SCALE GENOMIC DNA]</scope>
    <source>
        <strain evidence="6 7">105_WCHN</strain>
    </source>
</reference>
<dbReference type="PANTHER" id="PTHR43179">
    <property type="entry name" value="RHAMNOSYLTRANSFERASE WBBL"/>
    <property type="match status" value="1"/>
</dbReference>
<keyword evidence="3" id="KW-0328">Glycosyltransferase</keyword>
<proteinExistence type="inferred from homology"/>
<reference evidence="7" key="1">
    <citation type="submission" date="2023-06" db="EMBL/GenBank/DDBJ databases">
        <title>Identification and characterization of horizontal gene transfer across gut microbiota members of farm animals based on homology search.</title>
        <authorList>
            <person name="Zeman M."/>
            <person name="Kubasova T."/>
            <person name="Jahodarova E."/>
            <person name="Nykrynova M."/>
            <person name="Rychlik I."/>
        </authorList>
    </citation>
    <scope>NUCLEOTIDE SEQUENCE [LARGE SCALE GENOMIC DNA]</scope>
    <source>
        <strain evidence="7">105_WCHN</strain>
    </source>
</reference>
<keyword evidence="4" id="KW-0808">Transferase</keyword>
<sequence>MELVVAGIVLFNPDIDRLRKNIDAIINQVKAIIVFDNGSSNIKSIKKGLVDYPNIEFLCEKKNVGIAAALNRIFNYAIKSLHADYVLTLDQDTVCPESLINEYLKFYNRDVGIYSPRIKDINADVYLEDDNDHSEVTAIKECITSASLTSVIAWHSVNGFDETMFIDNVDFDFCNRIRKKGFEIYRINSVFVNHELGHIRTYKTPFGNILVKNHSAFRKYYIARNIIYMSRKDNSSLFIAYLKVIKQLILVVAFESDKIKKIQSILKGMQDGQKAIIVEKWH</sequence>
<dbReference type="SUPFAM" id="SSF53448">
    <property type="entry name" value="Nucleotide-diphospho-sugar transferases"/>
    <property type="match status" value="1"/>
</dbReference>
<evidence type="ECO:0000256" key="2">
    <source>
        <dbReference type="ARBA" id="ARBA00006739"/>
    </source>
</evidence>
<dbReference type="Proteomes" id="UP001529423">
    <property type="component" value="Unassembled WGS sequence"/>
</dbReference>
<comment type="similarity">
    <text evidence="2">Belongs to the glycosyltransferase 2 family.</text>
</comment>